<dbReference type="PANTHER" id="PTHR34700">
    <property type="entry name" value="POTASSIUM BINDING PROTEIN KBP"/>
    <property type="match status" value="1"/>
</dbReference>
<proteinExistence type="predicted"/>
<dbReference type="InterPro" id="IPR036779">
    <property type="entry name" value="LysM_dom_sf"/>
</dbReference>
<dbReference type="EMBL" id="CP109965">
    <property type="protein sequence ID" value="WAJ70298.1"/>
    <property type="molecule type" value="Genomic_DNA"/>
</dbReference>
<dbReference type="PANTHER" id="PTHR34700:SF4">
    <property type="entry name" value="PHAGE-LIKE ELEMENT PBSX PROTEIN XKDP"/>
    <property type="match status" value="1"/>
</dbReference>
<dbReference type="InterPro" id="IPR018392">
    <property type="entry name" value="LysM"/>
</dbReference>
<dbReference type="Pfam" id="PF01476">
    <property type="entry name" value="LysM"/>
    <property type="match status" value="1"/>
</dbReference>
<name>A0ABY7AM52_9ALTE</name>
<dbReference type="CDD" id="cd00118">
    <property type="entry name" value="LysM"/>
    <property type="match status" value="1"/>
</dbReference>
<evidence type="ECO:0000256" key="1">
    <source>
        <dbReference type="SAM" id="SignalP"/>
    </source>
</evidence>
<protein>
    <submittedName>
        <fullName evidence="3">LysM peptidoglycan-binding domain-containing protein</fullName>
    </submittedName>
</protein>
<feature type="signal peptide" evidence="1">
    <location>
        <begin position="1"/>
        <end position="21"/>
    </location>
</feature>
<keyword evidence="1" id="KW-0732">Signal</keyword>
<gene>
    <name evidence="3" type="ORF">OLW01_00300</name>
</gene>
<dbReference type="PROSITE" id="PS51782">
    <property type="entry name" value="LYSM"/>
    <property type="match status" value="1"/>
</dbReference>
<dbReference type="InterPro" id="IPR052196">
    <property type="entry name" value="Bact_Kbp"/>
</dbReference>
<dbReference type="Gene3D" id="3.10.350.10">
    <property type="entry name" value="LysM domain"/>
    <property type="match status" value="1"/>
</dbReference>
<dbReference type="SUPFAM" id="SSF54106">
    <property type="entry name" value="LysM domain"/>
    <property type="match status" value="1"/>
</dbReference>
<organism evidence="3 4">
    <name type="scientific">Catenovulum adriaticum</name>
    <dbReference type="NCBI Taxonomy" id="2984846"/>
    <lineage>
        <taxon>Bacteria</taxon>
        <taxon>Pseudomonadati</taxon>
        <taxon>Pseudomonadota</taxon>
        <taxon>Gammaproteobacteria</taxon>
        <taxon>Alteromonadales</taxon>
        <taxon>Alteromonadaceae</taxon>
        <taxon>Catenovulum</taxon>
    </lineage>
</organism>
<dbReference type="SMART" id="SM00257">
    <property type="entry name" value="LysM"/>
    <property type="match status" value="1"/>
</dbReference>
<evidence type="ECO:0000259" key="2">
    <source>
        <dbReference type="PROSITE" id="PS51782"/>
    </source>
</evidence>
<reference evidence="3" key="1">
    <citation type="submission" date="2022-10" db="EMBL/GenBank/DDBJ databases">
        <title>Catenovulum adriacola sp. nov. isolated in the Harbour of Susak.</title>
        <authorList>
            <person name="Schoch T."/>
            <person name="Reich S.J."/>
            <person name="Stoeferle S."/>
            <person name="Flaiz M."/>
            <person name="Kazda M."/>
            <person name="Riedel C.U."/>
            <person name="Duerre P."/>
        </authorList>
    </citation>
    <scope>NUCLEOTIDE SEQUENCE</scope>
    <source>
        <strain evidence="3">TS8</strain>
    </source>
</reference>
<accession>A0ABY7AM52</accession>
<evidence type="ECO:0000313" key="4">
    <source>
        <dbReference type="Proteomes" id="UP001163726"/>
    </source>
</evidence>
<feature type="domain" description="LysM" evidence="2">
    <location>
        <begin position="32"/>
        <end position="80"/>
    </location>
</feature>
<dbReference type="RefSeq" id="WP_268074600.1">
    <property type="nucleotide sequence ID" value="NZ_CP109965.1"/>
</dbReference>
<evidence type="ECO:0000313" key="3">
    <source>
        <dbReference type="EMBL" id="WAJ70298.1"/>
    </source>
</evidence>
<dbReference type="Proteomes" id="UP001163726">
    <property type="component" value="Chromosome"/>
</dbReference>
<sequence length="365" mass="40940">MLKLTRIFFFTMCFVSAFSFADTLKLKSDAPERYVVKKGDTLWDISTLYLKSPWNWPKLWGMNLQIENPHLIYPGDILSLQYNSQGEPRLVVNPKSNRAKKQFKLSPGKRITPKDANAITSIPLNTIAPYLSNRRLLPASEFQFAPMVLGGDTNTKNKVTGDLIYAKGNLIANHLYGIYKQVENEQLNQNNKSLVELVLTGTARVLNSNDNVSRLTVVSNKTEIKPGERLFSMLEDQSLPAYFQLSELSSNLDAEIIASASKFREFGQHEVVTINAGSDIGLKSGHVLGVYRQSPDVLMKDGKPVYYEDADKWNQLIHKLAPDAETMPIEKIGHLVVFKAYPTASYAFVTQIQKALALGDKVNRP</sequence>
<feature type="chain" id="PRO_5047115961" evidence="1">
    <location>
        <begin position="22"/>
        <end position="365"/>
    </location>
</feature>
<keyword evidence="4" id="KW-1185">Reference proteome</keyword>